<dbReference type="SUPFAM" id="SSF56300">
    <property type="entry name" value="Metallo-dependent phosphatases"/>
    <property type="match status" value="1"/>
</dbReference>
<protein>
    <submittedName>
        <fullName evidence="4">Ser/Thr protein phosphatase family</fullName>
    </submittedName>
</protein>
<keyword evidence="1" id="KW-0472">Membrane</keyword>
<evidence type="ECO:0000313" key="4">
    <source>
        <dbReference type="EMBL" id="KAK2951665.1"/>
    </source>
</evidence>
<gene>
    <name evidence="4" type="ORF">BLNAU_13404</name>
</gene>
<evidence type="ECO:0000259" key="2">
    <source>
        <dbReference type="Pfam" id="PF00149"/>
    </source>
</evidence>
<evidence type="ECO:0000313" key="5">
    <source>
        <dbReference type="Proteomes" id="UP001281761"/>
    </source>
</evidence>
<dbReference type="Proteomes" id="UP001281761">
    <property type="component" value="Unassembled WGS sequence"/>
</dbReference>
<dbReference type="Pfam" id="PF21953">
    <property type="entry name" value="NadN_nucleosid_C"/>
    <property type="match status" value="1"/>
</dbReference>
<dbReference type="Pfam" id="PF00149">
    <property type="entry name" value="Metallophos"/>
    <property type="match status" value="1"/>
</dbReference>
<name>A0ABQ9XJN5_9EUKA</name>
<evidence type="ECO:0000256" key="1">
    <source>
        <dbReference type="SAM" id="Phobius"/>
    </source>
</evidence>
<proteinExistence type="predicted"/>
<dbReference type="PANTHER" id="PTHR11575">
    <property type="entry name" value="5'-NUCLEOTIDASE-RELATED"/>
    <property type="match status" value="1"/>
</dbReference>
<reference evidence="4 5" key="1">
    <citation type="journal article" date="2022" name="bioRxiv">
        <title>Genomics of Preaxostyla Flagellates Illuminates Evolutionary Transitions and the Path Towards Mitochondrial Loss.</title>
        <authorList>
            <person name="Novak L.V.F."/>
            <person name="Treitli S.C."/>
            <person name="Pyrih J."/>
            <person name="Halakuc P."/>
            <person name="Pipaliya S.V."/>
            <person name="Vacek V."/>
            <person name="Brzon O."/>
            <person name="Soukal P."/>
            <person name="Eme L."/>
            <person name="Dacks J.B."/>
            <person name="Karnkowska A."/>
            <person name="Elias M."/>
            <person name="Hampl V."/>
        </authorList>
    </citation>
    <scope>NUCLEOTIDE SEQUENCE [LARGE SCALE GENOMIC DNA]</scope>
    <source>
        <strain evidence="4">NAU3</strain>
        <tissue evidence="4">Gut</tissue>
    </source>
</reference>
<dbReference type="InterPro" id="IPR053828">
    <property type="entry name" value="Nucleosidase_C"/>
</dbReference>
<dbReference type="InterPro" id="IPR029052">
    <property type="entry name" value="Metallo-depent_PP-like"/>
</dbReference>
<comment type="caution">
    <text evidence="4">The sequence shown here is derived from an EMBL/GenBank/DDBJ whole genome shotgun (WGS) entry which is preliminary data.</text>
</comment>
<feature type="transmembrane region" description="Helical" evidence="1">
    <location>
        <begin position="557"/>
        <end position="583"/>
    </location>
</feature>
<feature type="domain" description="Calcineurin-like phosphoesterase" evidence="2">
    <location>
        <begin position="22"/>
        <end position="241"/>
    </location>
</feature>
<dbReference type="Gene3D" id="3.90.780.10">
    <property type="entry name" value="5'-Nucleotidase, C-terminal domain"/>
    <property type="match status" value="1"/>
</dbReference>
<dbReference type="InterPro" id="IPR004843">
    <property type="entry name" value="Calcineurin-like_PHP"/>
</dbReference>
<keyword evidence="5" id="KW-1185">Reference proteome</keyword>
<dbReference type="PANTHER" id="PTHR11575:SF22">
    <property type="entry name" value="ADL392WP"/>
    <property type="match status" value="1"/>
</dbReference>
<feature type="domain" description="Putative 5'-nucleotidase C-terminal" evidence="3">
    <location>
        <begin position="377"/>
        <end position="496"/>
    </location>
</feature>
<dbReference type="SUPFAM" id="SSF55816">
    <property type="entry name" value="5'-nucleotidase (syn. UDP-sugar hydrolase), C-terminal domain"/>
    <property type="match status" value="1"/>
</dbReference>
<dbReference type="InterPro" id="IPR036907">
    <property type="entry name" value="5'-Nucleotdase_C_sf"/>
</dbReference>
<keyword evidence="1" id="KW-1133">Transmembrane helix</keyword>
<evidence type="ECO:0000259" key="3">
    <source>
        <dbReference type="Pfam" id="PF21953"/>
    </source>
</evidence>
<dbReference type="InterPro" id="IPR006179">
    <property type="entry name" value="5_nucleotidase/apyrase"/>
</dbReference>
<keyword evidence="1" id="KW-0812">Transmembrane</keyword>
<dbReference type="Gene3D" id="3.60.21.10">
    <property type="match status" value="1"/>
</dbReference>
<sequence length="609" mass="69318">MIAFLIFIRCIFTEPNEELFHFTILHTTDTHGYINGHRHNETLTGTLADYENMITTLKNNVKEREYVLAFDSGDIFQGTGLSDATPVCGEFIFDIFRKTSIDAFTMGNHELYERTASENILKNYKEFYGERYLAGNVFHTGDELPLGNYYRKMTLDNFGDIVIIGFLFSFTANADNTKVVPPVEAIKDAKMDEALDNPNLKMIFLVCHMDINDEEAEIIYNHVKGKKPGLPVIFLGGHTHQEKQQIKQDVLDLRVESLCFLQKIGVADFYLDKEGNFVDMGRNSNSRNEGMISSFVRTFDSTTNTAMSKANVSFVLANVTEMQKFVNFDPAQGKEWDTPNSKLIRTLIQDKSKELGLDTLYGCASRDYSDDNKVAGNLHKHLVQLVYPKLKPFQKAGSKSIPTYLVNSGANRAPLYKGTIVYEDVFMIDPYQNYFCAIRNVPGSVMTEIQDKQVSKMNSEYSYPRSPNSDHLRLKVSNNTEYKFSDRYTQTVTTFSAKKTYDMISTDYDITRILKLVESLHPGKFTKECDTTKTTRPVFLEYIKTYMKCPNPKEKKIYTLILAIVLGLAVVAICIITAISCVVMRKRNKRELEGLRDTTEHTGLLSDSD</sequence>
<dbReference type="EMBL" id="JARBJD010000115">
    <property type="protein sequence ID" value="KAK2951665.1"/>
    <property type="molecule type" value="Genomic_DNA"/>
</dbReference>
<accession>A0ABQ9XJN5</accession>
<organism evidence="4 5">
    <name type="scientific">Blattamonas nauphoetae</name>
    <dbReference type="NCBI Taxonomy" id="2049346"/>
    <lineage>
        <taxon>Eukaryota</taxon>
        <taxon>Metamonada</taxon>
        <taxon>Preaxostyla</taxon>
        <taxon>Oxymonadida</taxon>
        <taxon>Blattamonas</taxon>
    </lineage>
</organism>